<sequence length="58" mass="6422">MGNVLLDQISILSSLLSFQSFHVVILGFDCAGKTTVLYRLQFNESVNTVPTKGFKTEN</sequence>
<keyword evidence="2 3" id="KW-0342">GTP-binding</keyword>
<evidence type="ECO:0000256" key="2">
    <source>
        <dbReference type="ARBA" id="ARBA00023134"/>
    </source>
</evidence>
<dbReference type="GeneTree" id="ENSGT00940000154546"/>
<dbReference type="Ensembl" id="ENSMSIT00000040000.1">
    <property type="protein sequence ID" value="ENSMSIP00000031725.1"/>
    <property type="gene ID" value="ENSMSIG00000026551.1"/>
</dbReference>
<dbReference type="SUPFAM" id="SSF52540">
    <property type="entry name" value="P-loop containing nucleoside triphosphate hydrolases"/>
    <property type="match status" value="1"/>
</dbReference>
<keyword evidence="1 3" id="KW-0547">Nucleotide-binding</keyword>
<feature type="binding site" evidence="4">
    <location>
        <position position="34"/>
    </location>
    <ligand>
        <name>Mg(2+)</name>
        <dbReference type="ChEBI" id="CHEBI:18420"/>
    </ligand>
</feature>
<dbReference type="InterPro" id="IPR027417">
    <property type="entry name" value="P-loop_NTPase"/>
</dbReference>
<dbReference type="InterPro" id="IPR006689">
    <property type="entry name" value="Small_GTPase_ARF/SAR"/>
</dbReference>
<dbReference type="GO" id="GO:0003924">
    <property type="term" value="F:GTPase activity"/>
    <property type="evidence" value="ECO:0007669"/>
    <property type="project" value="InterPro"/>
</dbReference>
<reference evidence="5" key="2">
    <citation type="submission" date="2025-09" db="UniProtKB">
        <authorList>
            <consortium name="Ensembl"/>
        </authorList>
    </citation>
    <scope>IDENTIFICATION</scope>
</reference>
<dbReference type="Gene3D" id="3.40.50.300">
    <property type="entry name" value="P-loop containing nucleotide triphosphate hydrolases"/>
    <property type="match status" value="1"/>
</dbReference>
<dbReference type="Pfam" id="PF00025">
    <property type="entry name" value="Arf"/>
    <property type="match status" value="1"/>
</dbReference>
<feature type="binding site" evidence="4">
    <location>
        <position position="51"/>
    </location>
    <ligand>
        <name>Mg(2+)</name>
        <dbReference type="ChEBI" id="CHEBI:18420"/>
    </ligand>
</feature>
<dbReference type="AlphaFoldDB" id="A0A8C6N2T1"/>
<dbReference type="GO" id="GO:0005525">
    <property type="term" value="F:GTP binding"/>
    <property type="evidence" value="ECO:0007669"/>
    <property type="project" value="UniProtKB-KW"/>
</dbReference>
<name>A0A8C6N2T1_MUSSI</name>
<protein>
    <submittedName>
        <fullName evidence="5">Uncharacterized protein</fullName>
    </submittedName>
</protein>
<evidence type="ECO:0000256" key="3">
    <source>
        <dbReference type="PIRSR" id="PIRSR606689-1"/>
    </source>
</evidence>
<evidence type="ECO:0000256" key="1">
    <source>
        <dbReference type="ARBA" id="ARBA00022741"/>
    </source>
</evidence>
<dbReference type="GO" id="GO:0046872">
    <property type="term" value="F:metal ion binding"/>
    <property type="evidence" value="ECO:0007669"/>
    <property type="project" value="UniProtKB-KW"/>
</dbReference>
<proteinExistence type="predicted"/>
<accession>A0A8C6N2T1</accession>
<evidence type="ECO:0000313" key="5">
    <source>
        <dbReference type="Ensembl" id="ENSMSIP00000031725.1"/>
    </source>
</evidence>
<keyword evidence="4" id="KW-0479">Metal-binding</keyword>
<reference evidence="5" key="1">
    <citation type="submission" date="2025-08" db="UniProtKB">
        <authorList>
            <consortium name="Ensembl"/>
        </authorList>
    </citation>
    <scope>IDENTIFICATION</scope>
</reference>
<keyword evidence="4" id="KW-0460">Magnesium</keyword>
<evidence type="ECO:0000256" key="4">
    <source>
        <dbReference type="PIRSR" id="PIRSR606689-2"/>
    </source>
</evidence>
<organism evidence="5 6">
    <name type="scientific">Mus spicilegus</name>
    <name type="common">Mound-building mouse</name>
    <dbReference type="NCBI Taxonomy" id="10103"/>
    <lineage>
        <taxon>Eukaryota</taxon>
        <taxon>Metazoa</taxon>
        <taxon>Chordata</taxon>
        <taxon>Craniata</taxon>
        <taxon>Vertebrata</taxon>
        <taxon>Euteleostomi</taxon>
        <taxon>Mammalia</taxon>
        <taxon>Eutheria</taxon>
        <taxon>Euarchontoglires</taxon>
        <taxon>Glires</taxon>
        <taxon>Rodentia</taxon>
        <taxon>Myomorpha</taxon>
        <taxon>Muroidea</taxon>
        <taxon>Muridae</taxon>
        <taxon>Murinae</taxon>
        <taxon>Mus</taxon>
        <taxon>Mus</taxon>
    </lineage>
</organism>
<dbReference type="Proteomes" id="UP000694415">
    <property type="component" value="Unplaced"/>
</dbReference>
<keyword evidence="6" id="KW-1185">Reference proteome</keyword>
<feature type="binding site" evidence="3">
    <location>
        <begin position="27"/>
        <end position="34"/>
    </location>
    <ligand>
        <name>GTP</name>
        <dbReference type="ChEBI" id="CHEBI:37565"/>
    </ligand>
</feature>
<evidence type="ECO:0000313" key="6">
    <source>
        <dbReference type="Proteomes" id="UP000694415"/>
    </source>
</evidence>